<dbReference type="SUPFAM" id="SSF49299">
    <property type="entry name" value="PKD domain"/>
    <property type="match status" value="4"/>
</dbReference>
<dbReference type="InterPro" id="IPR044023">
    <property type="entry name" value="Ig_7"/>
</dbReference>
<dbReference type="EMBL" id="CP002691">
    <property type="protein sequence ID" value="AEE50510.1"/>
    <property type="molecule type" value="Genomic_DNA"/>
</dbReference>
<dbReference type="CDD" id="cd00146">
    <property type="entry name" value="PKD"/>
    <property type="match status" value="1"/>
</dbReference>
<dbReference type="NCBIfam" id="TIGR04131">
    <property type="entry name" value="Bac_Flav_CTERM"/>
    <property type="match status" value="1"/>
</dbReference>
<dbReference type="InterPro" id="IPR026341">
    <property type="entry name" value="T9SS_type_B"/>
</dbReference>
<reference evidence="3 4" key="1">
    <citation type="journal article" date="2011" name="Stand. Genomic Sci.">
        <title>Complete genome sequence of Haliscomenobacter hydrossis type strain (O).</title>
        <authorList>
            <consortium name="US DOE Joint Genome Institute (JGI-PGF)"/>
            <person name="Daligault H."/>
            <person name="Lapidus A."/>
            <person name="Zeytun A."/>
            <person name="Nolan M."/>
            <person name="Lucas S."/>
            <person name="Del Rio T.G."/>
            <person name="Tice H."/>
            <person name="Cheng J.F."/>
            <person name="Tapia R."/>
            <person name="Han C."/>
            <person name="Goodwin L."/>
            <person name="Pitluck S."/>
            <person name="Liolios K."/>
            <person name="Pagani I."/>
            <person name="Ivanova N."/>
            <person name="Huntemann M."/>
            <person name="Mavromatis K."/>
            <person name="Mikhailova N."/>
            <person name="Pati A."/>
            <person name="Chen A."/>
            <person name="Palaniappan K."/>
            <person name="Land M."/>
            <person name="Hauser L."/>
            <person name="Brambilla E.M."/>
            <person name="Rohde M."/>
            <person name="Verbarg S."/>
            <person name="Goker M."/>
            <person name="Bristow J."/>
            <person name="Eisen J.A."/>
            <person name="Markowitz V."/>
            <person name="Hugenholtz P."/>
            <person name="Kyrpides N.C."/>
            <person name="Klenk H.P."/>
            <person name="Woyke T."/>
        </authorList>
    </citation>
    <scope>NUCLEOTIDE SEQUENCE [LARGE SCALE GENOMIC DNA]</scope>
    <source>
        <strain evidence="4">ATCC 27775 / DSM 1100 / LMG 10767 / O</strain>
    </source>
</reference>
<dbReference type="eggNOG" id="COG3291">
    <property type="taxonomic scope" value="Bacteria"/>
</dbReference>
<dbReference type="HOGENOM" id="CLU_226312_0_0_10"/>
<dbReference type="Gene3D" id="2.60.40.10">
    <property type="entry name" value="Immunoglobulins"/>
    <property type="match status" value="5"/>
</dbReference>
<organism evidence="3 4">
    <name type="scientific">Haliscomenobacter hydrossis (strain ATCC 27775 / DSM 1100 / LMG 10767 / O)</name>
    <dbReference type="NCBI Taxonomy" id="760192"/>
    <lineage>
        <taxon>Bacteria</taxon>
        <taxon>Pseudomonadati</taxon>
        <taxon>Bacteroidota</taxon>
        <taxon>Saprospiria</taxon>
        <taxon>Saprospirales</taxon>
        <taxon>Haliscomenobacteraceae</taxon>
        <taxon>Haliscomenobacter</taxon>
    </lineage>
</organism>
<dbReference type="KEGG" id="hhy:Halhy_2641"/>
<protein>
    <submittedName>
        <fullName evidence="3">PKD domain containing protein</fullName>
    </submittedName>
</protein>
<dbReference type="Proteomes" id="UP000008461">
    <property type="component" value="Chromosome"/>
</dbReference>
<proteinExistence type="predicted"/>
<feature type="signal peptide" evidence="1">
    <location>
        <begin position="1"/>
        <end position="33"/>
    </location>
</feature>
<feature type="domain" description="PKD" evidence="2">
    <location>
        <begin position="996"/>
        <end position="1053"/>
    </location>
</feature>
<keyword evidence="1" id="KW-0732">Signal</keyword>
<accession>F4KZS4</accession>
<gene>
    <name evidence="3" type="ordered locus">Halhy_2641</name>
</gene>
<dbReference type="Pfam" id="PF18911">
    <property type="entry name" value="PKD_4"/>
    <property type="match status" value="1"/>
</dbReference>
<dbReference type="InterPro" id="IPR035986">
    <property type="entry name" value="PKD_dom_sf"/>
</dbReference>
<feature type="chain" id="PRO_5003316284" evidence="1">
    <location>
        <begin position="34"/>
        <end position="2943"/>
    </location>
</feature>
<dbReference type="PROSITE" id="PS50093">
    <property type="entry name" value="PKD"/>
    <property type="match status" value="2"/>
</dbReference>
<dbReference type="InterPro" id="IPR013783">
    <property type="entry name" value="Ig-like_fold"/>
</dbReference>
<name>F4KZS4_HALH1</name>
<feature type="domain" description="PKD" evidence="2">
    <location>
        <begin position="674"/>
        <end position="737"/>
    </location>
</feature>
<evidence type="ECO:0000313" key="3">
    <source>
        <dbReference type="EMBL" id="AEE50510.1"/>
    </source>
</evidence>
<keyword evidence="4" id="KW-1185">Reference proteome</keyword>
<evidence type="ECO:0000313" key="4">
    <source>
        <dbReference type="Proteomes" id="UP000008461"/>
    </source>
</evidence>
<dbReference type="SMART" id="SM00089">
    <property type="entry name" value="PKD"/>
    <property type="match status" value="8"/>
</dbReference>
<dbReference type="Pfam" id="PF19081">
    <property type="entry name" value="Ig_7"/>
    <property type="match status" value="1"/>
</dbReference>
<dbReference type="InterPro" id="IPR022409">
    <property type="entry name" value="PKD/Chitinase_dom"/>
</dbReference>
<dbReference type="STRING" id="760192.Halhy_2641"/>
<dbReference type="InterPro" id="IPR000601">
    <property type="entry name" value="PKD_dom"/>
</dbReference>
<evidence type="ECO:0000259" key="2">
    <source>
        <dbReference type="PROSITE" id="PS50093"/>
    </source>
</evidence>
<sequence>MDINYTFRHFFAQQFTLWRLLLLLLCAPSLSYATHIVGGEVGYRCLGNDRYEITVRVYRDCAPSTEPFDRVASVGIFDRNGLLLQDVRINATSATPLDNNLDACIQATTKVCVETMTYKATVSLPFRVGGYQIVYQRCCRNRTILNIVNPLETGATYDIWLTEAAMRRCNNSATFRRWPDIYICNNRPLDFDHSAIDVDGDSLVYRLCTPMQGATFAKPQPQPPNFPPFDTLLWLKPLYNLQNMLGLGEPLKINSQSGLLTARPGLLGQFVIGICVDEYDRTTKGLISSTRRDFQYNVQNCESVVAAFFAPESQCDSLKVQFRNESIGANNYLWLFDAPRTNLSSTEVNPLYTFPAFNEYKVSLIAEPGTACADTFSRQVRLRTSGIKADFKTEILPCAAESILRLQDLSTDSTAAIVKRLWKVTFGDGGVINATGADTLVQLPLNVSGTIMLTVINANGCEKTISRNFSTAGVQSPCEGIPDTIRACIGSIVPLNPTGVATSAYTYRWEPAGLMDNANAVNPRYTVTQSGVINLTITANSAQSCTCTKTITVIALPRPGADFTVDAGVGNNPIVVSSCDGRTFSAKNTSTNASSIKWIIGDINNPIQVSTDNNPVFNLPDTGTYTLTLIAFGECNDTIQKTIRLNKLDTNVDFTFNYTSCIFNGSTIKLLDVSNNPGVQIASRTWKLSDGRTSIEESPSFSFTDSGRVTVTLIIRTVQGCVDSASQSIVKAPISGVVIPDTVIICRGVPFQLPGNNNPNLTYTWLPETGLDDPTVGNPIFSPQQSTAYTVDIAVPGIPSCQVRDSMMAIVPNNMGVVVTGPGADGTPACTPQTTLTASANRPVTFRWLDANGNQLGTGTQFTATVATQRNLIIEATDEDGCVEKLEVNLTGSPIVFSAPDSLIACTGETLQINTTQGPGQSLTFTWTPSNAFASGANTANPILAALPGIKEVFVTVSNTAGCSLQDSVQVAIVDVNHNLDFTPKIQCDGNTVVFQNTSTNAFGYRWNFGDGTFSTEENPEHEYAQSGKYSVTLTLQFAVSCRKTVTKEIDITTGSAIGLKVPNNLTTCGEDVTLTASGNEGTTFRWTNRQGQLLSSNASVTVNPPPGTTVYYVTAENELGCTETDSVSVTDNGVDVTLITPTGGNRIDQCDAESVQIQVRNNAENQQLTYSWTPVFNVVSDGNTANPVLRPTEIGANVITGIISNQFECEDTLTVIINLGTLDSGLPDTVKVCAGVATPLAPNANAEYSYQWSPATGLSATNVRNPTFTGTAPAIYRVTVTKTSGGISCQVVDTVVVQISPKPTLSVSTMDTTACVGTTLRIFASGAAEYSWYIAGSQGTKPPFNSEGGLAISANSGIEATYEVIGRNAFGCTDTITGIRIRFIDFNPGTIASPLSLCKNGSIPLNPNGNRVFQYQWSPTTGLDLSNPANPIATISQTTVFSVTITDPASGCFKERSVTVNVNVIEGFKASNDTTICTPGNLTLRASANGSNVNFRWLDANGQQIGAGANLTVTPAIGVNLYIAEANDGTCTERDTVKVTLADFKPGDLTSPQSACAGEPLALNPNGNPAYQYQWSPTTGLNLSNPHNPIATLTTSTTYRVTVTDPVSGCRLEKEIQVNVTDLSDLAIVPADTTVCQPGAVNLRITGATGASIRWLDANGTQIGTGRSISPSPNIGLNLYIAEATAGTCSKRDTSRVTRADFQPGDLNSPQSACAGEPLALNPNGNPAYQYQWSPMTGLNLSNPHNPIATLTTSTTYRVTVTDPVSGCRLEKEIRVNVTDLSDLAIVPADTTVCQPGAVNLRITGATGASIRWLDANGTQIGTGRSFSPSPNIGLNLYIAEATAGTCSKRDTSRVTRASFQPGDLASPQAVCAGQPLPLNPNGNPAYQYQWSPTTGLNLSNPHNPIATITASTTYQVTVTDPVSGCRLETEIQVNVTDLGDLEAIPSDTALCQPDFIFLTIRGAQGASVRWLNANGQVLGTGRNLSVTPELGLNLYIVEATLGTCSKRDTARVTLNDFKPGDLASPQAACGGQPLALNPNGNPAYQYQWSPTTGLNLSNPHNPIATITTSTTYTVTVTDPVSGCRLEKEIRVNVTDVSNLAIVPSDTTVCQEGGVPLRITGAEGANVRWLDANGNQIGTGRSFSPSPNIGLNLYIAEATVGTCSKRDTSRVTRADFQPGDLASPQAVCAGQPLALNPNGNPAYQYQWSPTTGLNLSNPHNPIATISTSTTYRVTVTDPVTGCRLEKEIQVNVTDLGDLEAIPSETTLCLPDFIFLTIRGAQGATIRWLDANGQVLGTGRNISVTPALGLNLYIVEATLGTCSKRDTARVTLNEFKPGDLKSPQEVCAGTSIALNPNGNPAYTYNWSPTAGLDLSNPSNPVATVSANTTYTVTVTDPATGCTVTKTIEVRVSQPITVIALPDTSLCEPGQLTLRASTSRPTTITWFSDAGLNNQIGTGNRVSVNVSPGKNVFYAVATDTNDVCIRAQIDSVRNSGGTGGPGGGGIVGAGGPFAGAPLDSAVINVVNLPAGAPPAMITSCADRPTPINPNGNPVLVYRWSPATGLNDSTSATPTAIVTVPTTYTVTISDQFGVCSIVRQVVVSPAAPINADAGRDTVLCNQNPFNLMARGNGGAVFEWSNNRNITPIIGQGDQFVIVPDTISRTYYVRITNGAGCSEIDSVRVIARPLRVSLPATVNACETNDEISLLVNNADRTQTLSYLWSPANLFISNVQTGPSAIARAQDGANLQVRVTNQFGCSTTLSTRVIVLNLANTVRVTADKTTIKIGESATIRVENCPSCTYSWTPATGLNNTTGSTVIASPTETTEYTLSVTSNGCTAEFKITITVEGPYCVEPYIFVPTAFTPNKDGVNDVLYVRGRGIDNMTFVIYNRWNQRMFETTDPNVGWDGTFRGKPLPPDVYGFYLVANCIDGTVYRKQGNVTLIR</sequence>
<evidence type="ECO:0000256" key="1">
    <source>
        <dbReference type="SAM" id="SignalP"/>
    </source>
</evidence>
<dbReference type="Pfam" id="PF13585">
    <property type="entry name" value="CHU_C"/>
    <property type="match status" value="1"/>
</dbReference>
<reference key="2">
    <citation type="submission" date="2011-04" db="EMBL/GenBank/DDBJ databases">
        <title>Complete sequence of chromosome of Haliscomenobacter hydrossis DSM 1100.</title>
        <authorList>
            <consortium name="US DOE Joint Genome Institute (JGI-PGF)"/>
            <person name="Lucas S."/>
            <person name="Han J."/>
            <person name="Lapidus A."/>
            <person name="Bruce D."/>
            <person name="Goodwin L."/>
            <person name="Pitluck S."/>
            <person name="Peters L."/>
            <person name="Kyrpides N."/>
            <person name="Mavromatis K."/>
            <person name="Ivanova N."/>
            <person name="Ovchinnikova G."/>
            <person name="Pagani I."/>
            <person name="Daligault H."/>
            <person name="Detter J.C."/>
            <person name="Han C."/>
            <person name="Land M."/>
            <person name="Hauser L."/>
            <person name="Markowitz V."/>
            <person name="Cheng J.-F."/>
            <person name="Hugenholtz P."/>
            <person name="Woyke T."/>
            <person name="Wu D."/>
            <person name="Verbarg S."/>
            <person name="Frueling A."/>
            <person name="Brambilla E."/>
            <person name="Klenk H.-P."/>
            <person name="Eisen J.A."/>
        </authorList>
    </citation>
    <scope>NUCLEOTIDE SEQUENCE</scope>
    <source>
        <strain>DSM 1100</strain>
    </source>
</reference>